<organism evidence="1 2">
    <name type="scientific">Planktothrix rubescens CCAP 1459/22</name>
    <dbReference type="NCBI Taxonomy" id="329571"/>
    <lineage>
        <taxon>Bacteria</taxon>
        <taxon>Bacillati</taxon>
        <taxon>Cyanobacteriota</taxon>
        <taxon>Cyanophyceae</taxon>
        <taxon>Oscillatoriophycideae</taxon>
        <taxon>Oscillatoriales</taxon>
        <taxon>Microcoleaceae</taxon>
        <taxon>Planktothrix</taxon>
    </lineage>
</organism>
<dbReference type="Proteomes" id="UP000196521">
    <property type="component" value="Unassembled WGS sequence"/>
</dbReference>
<protein>
    <submittedName>
        <fullName evidence="1">Uncharacterized protein</fullName>
    </submittedName>
</protein>
<reference evidence="1" key="1">
    <citation type="submission" date="2020-05" db="EMBL/GenBank/DDBJ databases">
        <authorList>
            <consortium name="Genoscope - CEA"/>
            <person name="William W."/>
        </authorList>
    </citation>
    <scope>NUCLEOTIDE SEQUENCE [LARGE SCALE GENOMIC DNA]</scope>
    <source>
        <strain evidence="1">PCC 7821</strain>
    </source>
</reference>
<accession>A0A6J7ZGG9</accession>
<dbReference type="RefSeq" id="WP_087882183.1">
    <property type="nucleotide sequence ID" value="NZ_LR812491.1"/>
</dbReference>
<comment type="caution">
    <text evidence="1">The sequence shown here is derived from an EMBL/GenBank/DDBJ whole genome shotgun (WGS) entry which is preliminary data.</text>
</comment>
<gene>
    <name evidence="1" type="ORF">PLAN_100537</name>
</gene>
<proteinExistence type="predicted"/>
<dbReference type="EMBL" id="CZCZ02000005">
    <property type="protein sequence ID" value="CAC5340487.1"/>
    <property type="molecule type" value="Genomic_DNA"/>
</dbReference>
<evidence type="ECO:0000313" key="2">
    <source>
        <dbReference type="Proteomes" id="UP000196521"/>
    </source>
</evidence>
<keyword evidence="2" id="KW-1185">Reference proteome</keyword>
<sequence>MLEQEIKTVTQQSKDTSPKNISIVKFTKDQERMVQILSQGLGLSFQSLINCAIRGTLLYIKEQDKKLKDLQEYPKELGSQETEVMLSVETLSVLESCGMKDQFSECAIVGIKLLYNTFYSLNNQVN</sequence>
<name>A0A6J7ZGG9_PLARU</name>
<evidence type="ECO:0000313" key="1">
    <source>
        <dbReference type="EMBL" id="CAC5340487.1"/>
    </source>
</evidence>
<dbReference type="AlphaFoldDB" id="A0A6J7ZGG9"/>